<accession>A0A9R1CXM8</accession>
<comment type="caution">
    <text evidence="1">The sequence shown here is derived from an EMBL/GenBank/DDBJ whole genome shotgun (WGS) entry which is preliminary data.</text>
</comment>
<sequence length="147" mass="16804">MEKIPFKLKFLHIDNFRSEEGKFQNGIEVKVNSGFSFSVDFKEHLVRCISEYSYLQEETTFLKLELSAIFEIEKSAFDSMIVDNKLTLPVFFLRYMATFSVGVARGVILTKAEGTVIESLFLPQMNLVETINKDSVFELPKAGEQAE</sequence>
<dbReference type="EMBL" id="BPUB01000001">
    <property type="protein sequence ID" value="GJG58230.1"/>
    <property type="molecule type" value="Genomic_DNA"/>
</dbReference>
<dbReference type="Proteomes" id="UP000825483">
    <property type="component" value="Unassembled WGS sequence"/>
</dbReference>
<dbReference type="RefSeq" id="WP_223929783.1">
    <property type="nucleotide sequence ID" value="NZ_BPTU01000003.1"/>
</dbReference>
<name>A0A9R1CXM8_9BACT</name>
<dbReference type="GeneID" id="72468011"/>
<organism evidence="1 2">
    <name type="scientific">Prevotella lacticifex</name>
    <dbReference type="NCBI Taxonomy" id="2854755"/>
    <lineage>
        <taxon>Bacteria</taxon>
        <taxon>Pseudomonadati</taxon>
        <taxon>Bacteroidota</taxon>
        <taxon>Bacteroidia</taxon>
        <taxon>Bacteroidales</taxon>
        <taxon>Prevotellaceae</taxon>
        <taxon>Prevotella</taxon>
    </lineage>
</organism>
<gene>
    <name evidence="1" type="ORF">PRLR5076_10810</name>
</gene>
<protein>
    <submittedName>
        <fullName evidence="1">Uncharacterized protein</fullName>
    </submittedName>
</protein>
<keyword evidence="2" id="KW-1185">Reference proteome</keyword>
<dbReference type="AlphaFoldDB" id="A0A9R1CXM8"/>
<evidence type="ECO:0000313" key="1">
    <source>
        <dbReference type="EMBL" id="GJG58230.1"/>
    </source>
</evidence>
<reference evidence="1" key="1">
    <citation type="journal article" date="2022" name="Int. J. Syst. Evol. Microbiol.">
        <title>Prevotella lacticifex sp. nov., isolated from the rumen of cows.</title>
        <authorList>
            <person name="Shinkai T."/>
            <person name="Ikeyama N."/>
            <person name="Kumagai M."/>
            <person name="Ohmori H."/>
            <person name="Sakamoto M."/>
            <person name="Ohkuma M."/>
            <person name="Mitsumori M."/>
        </authorList>
    </citation>
    <scope>NUCLEOTIDE SEQUENCE</scope>
    <source>
        <strain evidence="1">R5076</strain>
    </source>
</reference>
<evidence type="ECO:0000313" key="2">
    <source>
        <dbReference type="Proteomes" id="UP000825483"/>
    </source>
</evidence>
<proteinExistence type="predicted"/>